<evidence type="ECO:0000313" key="2">
    <source>
        <dbReference type="EMBL" id="GAB62152.1"/>
    </source>
</evidence>
<reference evidence="2 3" key="1">
    <citation type="journal article" date="2012" name="FEBS Lett.">
        <title>Anammox organism KSU-1 expresses a NirK-type copper-containing nitrite reductase instead of a NirS-type with cytochrome cd1.</title>
        <authorList>
            <person name="Hira D."/>
            <person name="Toh H."/>
            <person name="Migita C.T."/>
            <person name="Okubo H."/>
            <person name="Nishiyama T."/>
            <person name="Hattori M."/>
            <person name="Furukawa K."/>
            <person name="Fujii T."/>
        </authorList>
    </citation>
    <scope>NUCLEOTIDE SEQUENCE [LARGE SCALE GENOMIC DNA]</scope>
</reference>
<feature type="domain" description="FokI cleavage" evidence="1">
    <location>
        <begin position="102"/>
        <end position="197"/>
    </location>
</feature>
<dbReference type="STRING" id="247490.KSU1_C0556"/>
<evidence type="ECO:0000313" key="3">
    <source>
        <dbReference type="Proteomes" id="UP000002985"/>
    </source>
</evidence>
<organism evidence="2 3">
    <name type="scientific">Candidatus Jettenia caeni</name>
    <dbReference type="NCBI Taxonomy" id="247490"/>
    <lineage>
        <taxon>Bacteria</taxon>
        <taxon>Pseudomonadati</taxon>
        <taxon>Planctomycetota</taxon>
        <taxon>Candidatus Brocadiia</taxon>
        <taxon>Candidatus Brocadiales</taxon>
        <taxon>Candidatus Brocadiaceae</taxon>
        <taxon>Candidatus Jettenia</taxon>
    </lineage>
</organism>
<evidence type="ECO:0000259" key="1">
    <source>
        <dbReference type="Pfam" id="PF09254"/>
    </source>
</evidence>
<dbReference type="Pfam" id="PF09254">
    <property type="entry name" value="FokI_cleav_dom"/>
    <property type="match status" value="1"/>
</dbReference>
<dbReference type="InterPro" id="IPR011335">
    <property type="entry name" value="Restrct_endonuc-II-like"/>
</dbReference>
<dbReference type="OrthoDB" id="1490364at2"/>
<dbReference type="Proteomes" id="UP000002985">
    <property type="component" value="Unassembled WGS sequence"/>
</dbReference>
<dbReference type="GO" id="GO:0009036">
    <property type="term" value="F:type II site-specific deoxyribonuclease activity"/>
    <property type="evidence" value="ECO:0007669"/>
    <property type="project" value="InterPro"/>
</dbReference>
<gene>
    <name evidence="2" type="ORF">KSU1_C0556</name>
</gene>
<keyword evidence="3" id="KW-1185">Reference proteome</keyword>
<proteinExistence type="predicted"/>
<sequence>MSGGDTPNTFKKPKTPLEDILTQWGDLARELKKIPVSADWAYYNCKPTIEGICQSHRLKWKDIPNKFLEYASDKPEWDDVVRIIPKREYVKTEISNTITSKLIEEHHKYLPQIVHNLDELSVSEERHYEFEKKVNLVFQMLEFEVDEYGQGTGRNPDGIAKDNQNRYAIIIDAKSRSNGYKLGTDDRQIIEYINKFKGILDRQGFHKIYFLIVSSRFETTSCNSINNIKIETNTITSLISSGLLLKILAKKIELPRLFDLKEFQKLLIESGEITEERVSRFLSKIK</sequence>
<dbReference type="GO" id="GO:0009307">
    <property type="term" value="P:DNA restriction-modification system"/>
    <property type="evidence" value="ECO:0007669"/>
    <property type="project" value="InterPro"/>
</dbReference>
<name>I3IKA7_9BACT</name>
<dbReference type="InterPro" id="IPR015334">
    <property type="entry name" value="FokI_cleavage_dom"/>
</dbReference>
<accession>I3IKA7</accession>
<protein>
    <recommendedName>
        <fullName evidence="1">FokI cleavage domain-containing protein</fullName>
    </recommendedName>
</protein>
<dbReference type="AlphaFoldDB" id="I3IKA7"/>
<comment type="caution">
    <text evidence="2">The sequence shown here is derived from an EMBL/GenBank/DDBJ whole genome shotgun (WGS) entry which is preliminary data.</text>
</comment>
<dbReference type="eggNOG" id="ENOG502ZR3X">
    <property type="taxonomic scope" value="Bacteria"/>
</dbReference>
<dbReference type="SUPFAM" id="SSF52980">
    <property type="entry name" value="Restriction endonuclease-like"/>
    <property type="match status" value="1"/>
</dbReference>
<dbReference type="Gene3D" id="3.40.91.30">
    <property type="match status" value="1"/>
</dbReference>
<dbReference type="EMBL" id="BAFH01000003">
    <property type="protein sequence ID" value="GAB62152.1"/>
    <property type="molecule type" value="Genomic_DNA"/>
</dbReference>